<evidence type="ECO:0000256" key="1">
    <source>
        <dbReference type="SAM" id="MobiDB-lite"/>
    </source>
</evidence>
<dbReference type="AlphaFoldDB" id="A0A9P4JP65"/>
<evidence type="ECO:0000313" key="3">
    <source>
        <dbReference type="EMBL" id="KAF2202680.1"/>
    </source>
</evidence>
<feature type="region of interest" description="Disordered" evidence="1">
    <location>
        <begin position="1"/>
        <end position="70"/>
    </location>
</feature>
<sequence length="468" mass="50099">MSIERRARNKAFDHVVPRQAAVSTTSTAASGTGSSTGSGSVSTPFPSSTLPVAASTNGSQTTPTPTYLQPTTRILLGTTFTPEPSCAENLLSQMPPPGYLIWANEPVPAANQTHSGCYPPEFLRQYTSVSSGDVGSSIVPAMQSLVCPVNWCTMIAGDNNYGVCCPSGYQFHRPDSTLIASRPGYGGTCYSDFTVSVTYTVTAYNVSGATMLAPWTASTSGAQAYAHPIDGFAVSPPNVSCDRPKTAKPKTSAGVIAGATVGALVGLALILLLVLYVLRSIKLSRRRELQIEHTQHDMGSPALRVGGTFEKEGKSAAVEAPATGKKWGYEARASPNGETIFEMPGDSVPELEGDGGEKKDRTIARAELEGDRRQRAKKSQSMQKWKEVTEIPNRVANRDSDPNWPLRPEHRESLQGQERSESPDRPRSPESSTNPGSPTHSQTPLDNMNAASPKIPERSYWEGPSARR</sequence>
<feature type="compositionally biased region" description="Polar residues" evidence="1">
    <location>
        <begin position="433"/>
        <end position="450"/>
    </location>
</feature>
<keyword evidence="2" id="KW-1133">Transmembrane helix</keyword>
<comment type="caution">
    <text evidence="3">The sequence shown here is derived from an EMBL/GenBank/DDBJ whole genome shotgun (WGS) entry which is preliminary data.</text>
</comment>
<name>A0A9P4JP65_9PLEO</name>
<evidence type="ECO:0000313" key="4">
    <source>
        <dbReference type="Proteomes" id="UP000799536"/>
    </source>
</evidence>
<proteinExistence type="predicted"/>
<keyword evidence="2" id="KW-0812">Transmembrane</keyword>
<organism evidence="3 4">
    <name type="scientific">Delitschia confertaspora ATCC 74209</name>
    <dbReference type="NCBI Taxonomy" id="1513339"/>
    <lineage>
        <taxon>Eukaryota</taxon>
        <taxon>Fungi</taxon>
        <taxon>Dikarya</taxon>
        <taxon>Ascomycota</taxon>
        <taxon>Pezizomycotina</taxon>
        <taxon>Dothideomycetes</taxon>
        <taxon>Pleosporomycetidae</taxon>
        <taxon>Pleosporales</taxon>
        <taxon>Delitschiaceae</taxon>
        <taxon>Delitschia</taxon>
    </lineage>
</organism>
<feature type="compositionally biased region" description="Basic and acidic residues" evidence="1">
    <location>
        <begin position="396"/>
        <end position="428"/>
    </location>
</feature>
<feature type="compositionally biased region" description="Low complexity" evidence="1">
    <location>
        <begin position="60"/>
        <end position="70"/>
    </location>
</feature>
<dbReference type="Proteomes" id="UP000799536">
    <property type="component" value="Unassembled WGS sequence"/>
</dbReference>
<evidence type="ECO:0000256" key="2">
    <source>
        <dbReference type="SAM" id="Phobius"/>
    </source>
</evidence>
<keyword evidence="4" id="KW-1185">Reference proteome</keyword>
<dbReference type="OrthoDB" id="5985073at2759"/>
<dbReference type="EMBL" id="ML993928">
    <property type="protein sequence ID" value="KAF2202680.1"/>
    <property type="molecule type" value="Genomic_DNA"/>
</dbReference>
<feature type="compositionally biased region" description="Low complexity" evidence="1">
    <location>
        <begin position="20"/>
        <end position="49"/>
    </location>
</feature>
<keyword evidence="2" id="KW-0472">Membrane</keyword>
<gene>
    <name evidence="3" type="ORF">GQ43DRAFT_303356</name>
</gene>
<accession>A0A9P4JP65</accession>
<protein>
    <submittedName>
        <fullName evidence="3">Uncharacterized protein</fullName>
    </submittedName>
</protein>
<feature type="region of interest" description="Disordered" evidence="1">
    <location>
        <begin position="336"/>
        <end position="468"/>
    </location>
</feature>
<feature type="compositionally biased region" description="Basic and acidic residues" evidence="1">
    <location>
        <begin position="355"/>
        <end position="373"/>
    </location>
</feature>
<feature type="transmembrane region" description="Helical" evidence="2">
    <location>
        <begin position="253"/>
        <end position="278"/>
    </location>
</feature>
<reference evidence="3" key="1">
    <citation type="journal article" date="2020" name="Stud. Mycol.">
        <title>101 Dothideomycetes genomes: a test case for predicting lifestyles and emergence of pathogens.</title>
        <authorList>
            <person name="Haridas S."/>
            <person name="Albert R."/>
            <person name="Binder M."/>
            <person name="Bloem J."/>
            <person name="Labutti K."/>
            <person name="Salamov A."/>
            <person name="Andreopoulos B."/>
            <person name="Baker S."/>
            <person name="Barry K."/>
            <person name="Bills G."/>
            <person name="Bluhm B."/>
            <person name="Cannon C."/>
            <person name="Castanera R."/>
            <person name="Culley D."/>
            <person name="Daum C."/>
            <person name="Ezra D."/>
            <person name="Gonzalez J."/>
            <person name="Henrissat B."/>
            <person name="Kuo A."/>
            <person name="Liang C."/>
            <person name="Lipzen A."/>
            <person name="Lutzoni F."/>
            <person name="Magnuson J."/>
            <person name="Mondo S."/>
            <person name="Nolan M."/>
            <person name="Ohm R."/>
            <person name="Pangilinan J."/>
            <person name="Park H.-J."/>
            <person name="Ramirez L."/>
            <person name="Alfaro M."/>
            <person name="Sun H."/>
            <person name="Tritt A."/>
            <person name="Yoshinaga Y."/>
            <person name="Zwiers L.-H."/>
            <person name="Turgeon B."/>
            <person name="Goodwin S."/>
            <person name="Spatafora J."/>
            <person name="Crous P."/>
            <person name="Grigoriev I."/>
        </authorList>
    </citation>
    <scope>NUCLEOTIDE SEQUENCE</scope>
    <source>
        <strain evidence="3">ATCC 74209</strain>
    </source>
</reference>
<feature type="compositionally biased region" description="Basic and acidic residues" evidence="1">
    <location>
        <begin position="1"/>
        <end position="16"/>
    </location>
</feature>